<dbReference type="RefSeq" id="WP_169847318.1">
    <property type="nucleotide sequence ID" value="NZ_MUBC01000052.1"/>
</dbReference>
<keyword evidence="8" id="KW-0732">Signal</keyword>
<dbReference type="InterPro" id="IPR003423">
    <property type="entry name" value="OMP_efflux"/>
</dbReference>
<feature type="signal peptide" evidence="8">
    <location>
        <begin position="1"/>
        <end position="17"/>
    </location>
</feature>
<sequence>MHKLLPLALSVMLSACAVGPDYQAPASVPLTSFSQADAAAEQQASEQRFWSGFNDPQLAALVDRALAQNLDVQTLLARYQGAEALLRGARRDRWPSVTLQAAGGEQHLAEVERTDPNRERVEQYSVGSVASWELDFYGRLQRAVEAGEADLSASAADLSALQVAIAGQVASGYFTLR</sequence>
<evidence type="ECO:0000256" key="8">
    <source>
        <dbReference type="SAM" id="SignalP"/>
    </source>
</evidence>
<feature type="non-terminal residue" evidence="9">
    <location>
        <position position="177"/>
    </location>
</feature>
<evidence type="ECO:0000256" key="3">
    <source>
        <dbReference type="ARBA" id="ARBA00022452"/>
    </source>
</evidence>
<dbReference type="PANTHER" id="PTHR30203:SF25">
    <property type="entry name" value="OUTER MEMBRANE PROTEIN-RELATED"/>
    <property type="match status" value="1"/>
</dbReference>
<reference evidence="9 10" key="1">
    <citation type="submission" date="2017-01" db="EMBL/GenBank/DDBJ databases">
        <title>Draft genome sequence of Pseudomonas pachastrellae type strain CCUG 46540T from a deep sea.</title>
        <authorList>
            <person name="Gomila M."/>
            <person name="Mulet M."/>
            <person name="Lalucat J."/>
            <person name="Garcia-Valdes E."/>
        </authorList>
    </citation>
    <scope>NUCLEOTIDE SEQUENCE [LARGE SCALE GENOMIC DNA]</scope>
    <source>
        <strain evidence="9 10">CCUG 46540</strain>
    </source>
</reference>
<keyword evidence="6" id="KW-0998">Cell outer membrane</keyword>
<keyword evidence="7" id="KW-0449">Lipoprotein</keyword>
<gene>
    <name evidence="9" type="ORF">BXT89_16700</name>
</gene>
<comment type="similarity">
    <text evidence="2">Belongs to the outer membrane factor (OMF) (TC 1.B.17) family.</text>
</comment>
<dbReference type="InterPro" id="IPR010131">
    <property type="entry name" value="MdtP/NodT-like"/>
</dbReference>
<evidence type="ECO:0000256" key="1">
    <source>
        <dbReference type="ARBA" id="ARBA00004442"/>
    </source>
</evidence>
<comment type="subcellular location">
    <subcellularLocation>
        <location evidence="1">Cell outer membrane</location>
    </subcellularLocation>
</comment>
<keyword evidence="3" id="KW-1134">Transmembrane beta strand</keyword>
<dbReference type="EMBL" id="MUBC01000052">
    <property type="protein sequence ID" value="ONM42701.1"/>
    <property type="molecule type" value="Genomic_DNA"/>
</dbReference>
<evidence type="ECO:0000313" key="10">
    <source>
        <dbReference type="Proteomes" id="UP000242847"/>
    </source>
</evidence>
<evidence type="ECO:0000256" key="5">
    <source>
        <dbReference type="ARBA" id="ARBA00023139"/>
    </source>
</evidence>
<dbReference type="GO" id="GO:0016020">
    <property type="term" value="C:membrane"/>
    <property type="evidence" value="ECO:0007669"/>
    <property type="project" value="UniProtKB-SubCell"/>
</dbReference>
<dbReference type="SUPFAM" id="SSF56954">
    <property type="entry name" value="Outer membrane efflux proteins (OEP)"/>
    <property type="match status" value="1"/>
</dbReference>
<dbReference type="Gene3D" id="1.20.1600.10">
    <property type="entry name" value="Outer membrane efflux proteins (OEP)"/>
    <property type="match status" value="1"/>
</dbReference>
<dbReference type="PANTHER" id="PTHR30203">
    <property type="entry name" value="OUTER MEMBRANE CATION EFFLUX PROTEIN"/>
    <property type="match status" value="1"/>
</dbReference>
<dbReference type="Pfam" id="PF02321">
    <property type="entry name" value="OEP"/>
    <property type="match status" value="1"/>
</dbReference>
<evidence type="ECO:0000256" key="4">
    <source>
        <dbReference type="ARBA" id="ARBA00022692"/>
    </source>
</evidence>
<protein>
    <submittedName>
        <fullName evidence="9">RND transporter</fullName>
    </submittedName>
</protein>
<dbReference type="GO" id="GO:0015562">
    <property type="term" value="F:efflux transmembrane transporter activity"/>
    <property type="evidence" value="ECO:0007669"/>
    <property type="project" value="InterPro"/>
</dbReference>
<dbReference type="Proteomes" id="UP000242847">
    <property type="component" value="Unassembled WGS sequence"/>
</dbReference>
<organism evidence="9 10">
    <name type="scientific">Halopseudomonas pachastrellae</name>
    <dbReference type="NCBI Taxonomy" id="254161"/>
    <lineage>
        <taxon>Bacteria</taxon>
        <taxon>Pseudomonadati</taxon>
        <taxon>Pseudomonadota</taxon>
        <taxon>Gammaproteobacteria</taxon>
        <taxon>Pseudomonadales</taxon>
        <taxon>Pseudomonadaceae</taxon>
        <taxon>Halopseudomonas</taxon>
    </lineage>
</organism>
<dbReference type="Gene3D" id="2.20.200.10">
    <property type="entry name" value="Outer membrane efflux proteins (OEP)"/>
    <property type="match status" value="1"/>
</dbReference>
<evidence type="ECO:0000256" key="2">
    <source>
        <dbReference type="ARBA" id="ARBA00007613"/>
    </source>
</evidence>
<feature type="chain" id="PRO_5012955703" evidence="8">
    <location>
        <begin position="18"/>
        <end position="177"/>
    </location>
</feature>
<accession>A0A1S8DCJ1</accession>
<dbReference type="PROSITE" id="PS51257">
    <property type="entry name" value="PROKAR_LIPOPROTEIN"/>
    <property type="match status" value="1"/>
</dbReference>
<evidence type="ECO:0000256" key="7">
    <source>
        <dbReference type="ARBA" id="ARBA00023288"/>
    </source>
</evidence>
<comment type="caution">
    <text evidence="9">The sequence shown here is derived from an EMBL/GenBank/DDBJ whole genome shotgun (WGS) entry which is preliminary data.</text>
</comment>
<proteinExistence type="inferred from homology"/>
<evidence type="ECO:0000256" key="6">
    <source>
        <dbReference type="ARBA" id="ARBA00023237"/>
    </source>
</evidence>
<name>A0A1S8DCJ1_9GAMM</name>
<evidence type="ECO:0000313" key="9">
    <source>
        <dbReference type="EMBL" id="ONM42701.1"/>
    </source>
</evidence>
<keyword evidence="10" id="KW-1185">Reference proteome</keyword>
<keyword evidence="3" id="KW-0472">Membrane</keyword>
<keyword evidence="4" id="KW-0812">Transmembrane</keyword>
<dbReference type="AlphaFoldDB" id="A0A1S8DCJ1"/>
<keyword evidence="5" id="KW-0564">Palmitate</keyword>